<sequence>MTRYILIGLLWSVSVLNASAASTQLSSTGTLFSYKGLIAKARQLAEQDYQPRAIRAPQLIHQIDYSVLQHVHYRIDKSIYLNPQLPLQFYPVGRLFPKAVQISQVIDGRAYPFAYHRSNFSMPADSPVAKLPDDIGYAGFSLMRSDLSHFWGSFLGASYFRLRGNQHQEGLSARALALNSGIASVKEEFPDFTHFWLQTVPNHPNQVVIFALLQSKSVTGAYRFHLTNTAKHGQIVNVDSHLFFRQHVKRIGIAPLSSMYWYSESNRNTAFDWRPEVHDSDGLAIETHDQQFIWRPLNNPFKPFTQSFNGEGVKGFGLMQRDRNFDHYQDALVFYNRRPSVWIEPLAQSFGAGQIQLVELPTTRETNDNIVVFFKPKGPLPLHQDIHFSYRMRWLDHPMPAISKDYAKVVATRVGQGGLAGMKPHGGPIKMAVDFSGGALTKLSAKQAVLVQPVVKLSHGYAHRVSIQRTPTGIWRVFFDADASQPIDGKVYLRIGQHILSEVWMDRIDETLFNRVHR</sequence>
<gene>
    <name evidence="8" type="ORF">ABUE30_10405</name>
</gene>
<evidence type="ECO:0000256" key="2">
    <source>
        <dbReference type="ARBA" id="ARBA00005001"/>
    </source>
</evidence>
<keyword evidence="4 6" id="KW-0732">Signal</keyword>
<dbReference type="PANTHER" id="PTHR30504:SF3">
    <property type="entry name" value="GLUCANS BIOSYNTHESIS PROTEIN D"/>
    <property type="match status" value="1"/>
</dbReference>
<evidence type="ECO:0000256" key="3">
    <source>
        <dbReference type="ARBA" id="ARBA00009284"/>
    </source>
</evidence>
<keyword evidence="5" id="KW-0574">Periplasm</keyword>
<comment type="subcellular location">
    <subcellularLocation>
        <location evidence="1">Periplasm</location>
    </subcellularLocation>
</comment>
<dbReference type="EMBL" id="JBEQCT010000004">
    <property type="protein sequence ID" value="MFM2485466.1"/>
    <property type="molecule type" value="Genomic_DNA"/>
</dbReference>
<feature type="signal peptide" evidence="6">
    <location>
        <begin position="1"/>
        <end position="20"/>
    </location>
</feature>
<comment type="pathway">
    <text evidence="2">Glycan metabolism; osmoregulated periplasmic glucan (OPG) biosynthesis.</text>
</comment>
<dbReference type="InterPro" id="IPR014756">
    <property type="entry name" value="Ig_E-set"/>
</dbReference>
<name>A0ABW9G9R1_9GAMM</name>
<evidence type="ECO:0000313" key="8">
    <source>
        <dbReference type="EMBL" id="MFM2485466.1"/>
    </source>
</evidence>
<keyword evidence="9" id="KW-1185">Reference proteome</keyword>
<dbReference type="SUPFAM" id="SSF74650">
    <property type="entry name" value="Galactose mutarotase-like"/>
    <property type="match status" value="1"/>
</dbReference>
<dbReference type="InterPro" id="IPR013783">
    <property type="entry name" value="Ig-like_fold"/>
</dbReference>
<evidence type="ECO:0000259" key="7">
    <source>
        <dbReference type="Pfam" id="PF04349"/>
    </source>
</evidence>
<comment type="caution">
    <text evidence="8">The sequence shown here is derived from an EMBL/GenBank/DDBJ whole genome shotgun (WGS) entry which is preliminary data.</text>
</comment>
<dbReference type="Gene3D" id="2.70.98.10">
    <property type="match status" value="1"/>
</dbReference>
<dbReference type="PANTHER" id="PTHR30504">
    <property type="entry name" value="GLUCANS BIOSYNTHESIS PROTEIN"/>
    <property type="match status" value="1"/>
</dbReference>
<dbReference type="Pfam" id="PF04349">
    <property type="entry name" value="MdoG"/>
    <property type="match status" value="1"/>
</dbReference>
<feature type="chain" id="PRO_5046875071" evidence="6">
    <location>
        <begin position="21"/>
        <end position="518"/>
    </location>
</feature>
<dbReference type="SUPFAM" id="SSF81296">
    <property type="entry name" value="E set domains"/>
    <property type="match status" value="1"/>
</dbReference>
<dbReference type="RefSeq" id="WP_408623702.1">
    <property type="nucleotide sequence ID" value="NZ_JBEQCT010000004.1"/>
</dbReference>
<protein>
    <submittedName>
        <fullName evidence="8">Glucan biosynthesis protein</fullName>
    </submittedName>
</protein>
<organism evidence="8 9">
    <name type="scientific">Celerinatantimonas yamalensis</name>
    <dbReference type="NCBI Taxonomy" id="559956"/>
    <lineage>
        <taxon>Bacteria</taxon>
        <taxon>Pseudomonadati</taxon>
        <taxon>Pseudomonadota</taxon>
        <taxon>Gammaproteobacteria</taxon>
        <taxon>Celerinatantimonadaceae</taxon>
        <taxon>Celerinatantimonas</taxon>
    </lineage>
</organism>
<dbReference type="InterPro" id="IPR014438">
    <property type="entry name" value="Glucan_biosyn_MdoG/MdoD"/>
</dbReference>
<proteinExistence type="inferred from homology"/>
<dbReference type="InterPro" id="IPR014718">
    <property type="entry name" value="GH-type_carb-bd"/>
</dbReference>
<evidence type="ECO:0000256" key="4">
    <source>
        <dbReference type="ARBA" id="ARBA00022729"/>
    </source>
</evidence>
<evidence type="ECO:0000256" key="1">
    <source>
        <dbReference type="ARBA" id="ARBA00004418"/>
    </source>
</evidence>
<evidence type="ECO:0000313" key="9">
    <source>
        <dbReference type="Proteomes" id="UP001629953"/>
    </source>
</evidence>
<dbReference type="PIRSF" id="PIRSF006281">
    <property type="entry name" value="MdoG"/>
    <property type="match status" value="1"/>
</dbReference>
<evidence type="ECO:0000256" key="5">
    <source>
        <dbReference type="ARBA" id="ARBA00022764"/>
    </source>
</evidence>
<dbReference type="Gene3D" id="2.60.40.10">
    <property type="entry name" value="Immunoglobulins"/>
    <property type="match status" value="1"/>
</dbReference>
<dbReference type="Proteomes" id="UP001629953">
    <property type="component" value="Unassembled WGS sequence"/>
</dbReference>
<dbReference type="InterPro" id="IPR007444">
    <property type="entry name" value="Glucan_biosyn_MdoG_C"/>
</dbReference>
<reference evidence="8 9" key="1">
    <citation type="journal article" date="2013" name="Int. J. Syst. Evol. Microbiol.">
        <title>Celerinatantimonas yamalensis sp. nov., a cold-adapted diazotrophic bacterium from a cold permafrost brine.</title>
        <authorList>
            <person name="Shcherbakova V."/>
            <person name="Chuvilskaya N."/>
            <person name="Rivkina E."/>
            <person name="Demidov N."/>
            <person name="Uchaeva V."/>
            <person name="Suetin S."/>
            <person name="Suzina N."/>
            <person name="Gilichinsky D."/>
        </authorList>
    </citation>
    <scope>NUCLEOTIDE SEQUENCE [LARGE SCALE GENOMIC DNA]</scope>
    <source>
        <strain evidence="8 9">C7</strain>
    </source>
</reference>
<comment type="similarity">
    <text evidence="3">Belongs to the OpgD/OpgG family.</text>
</comment>
<dbReference type="InterPro" id="IPR011013">
    <property type="entry name" value="Gal_mutarotase_sf_dom"/>
</dbReference>
<feature type="domain" description="Glucan biosynthesis periplasmic MdoG C-terminal" evidence="7">
    <location>
        <begin position="32"/>
        <end position="505"/>
    </location>
</feature>
<accession>A0ABW9G9R1</accession>
<evidence type="ECO:0000256" key="6">
    <source>
        <dbReference type="SAM" id="SignalP"/>
    </source>
</evidence>